<accession>H2XYN1</accession>
<protein>
    <submittedName>
        <fullName evidence="1">Uncharacterized protein</fullName>
    </submittedName>
</protein>
<dbReference type="Proteomes" id="UP000008144">
    <property type="component" value="Chromosome 11"/>
</dbReference>
<dbReference type="Ensembl" id="ENSCINT00000036007.1">
    <property type="protein sequence ID" value="ENSCINP00000034765.1"/>
    <property type="gene ID" value="ENSCING00000021849.1"/>
</dbReference>
<name>H2XYN1_CIOIN</name>
<dbReference type="HOGENOM" id="CLU_2885057_0_0_1"/>
<reference evidence="1" key="4">
    <citation type="submission" date="2025-09" db="UniProtKB">
        <authorList>
            <consortium name="Ensembl"/>
        </authorList>
    </citation>
    <scope>IDENTIFICATION</scope>
</reference>
<dbReference type="AlphaFoldDB" id="H2XYN1"/>
<reference evidence="1" key="3">
    <citation type="submission" date="2025-08" db="UniProtKB">
        <authorList>
            <consortium name="Ensembl"/>
        </authorList>
    </citation>
    <scope>IDENTIFICATION</scope>
</reference>
<reference evidence="1" key="2">
    <citation type="journal article" date="2008" name="Genome Biol.">
        <title>Improved genome assembly and evidence-based global gene model set for the chordate Ciona intestinalis: new insight into intron and operon populations.</title>
        <authorList>
            <person name="Satou Y."/>
            <person name="Mineta K."/>
            <person name="Ogasawara M."/>
            <person name="Sasakura Y."/>
            <person name="Shoguchi E."/>
            <person name="Ueno K."/>
            <person name="Yamada L."/>
            <person name="Matsumoto J."/>
            <person name="Wasserscheid J."/>
            <person name="Dewar K."/>
            <person name="Wiley G.B."/>
            <person name="Macmil S.L."/>
            <person name="Roe B.A."/>
            <person name="Zeller R.W."/>
            <person name="Hastings K.E."/>
            <person name="Lemaire P."/>
            <person name="Lindquist E."/>
            <person name="Endo T."/>
            <person name="Hotta K."/>
            <person name="Inaba K."/>
        </authorList>
    </citation>
    <scope>NUCLEOTIDE SEQUENCE [LARGE SCALE GENOMIC DNA]</scope>
    <source>
        <strain evidence="1">wild type</strain>
    </source>
</reference>
<sequence>MASSHGPCMLCLCGCIRTNNAGKIKVTETHATMYIMPAVQLRQVNRYNTTTEVISVITLKCPG</sequence>
<keyword evidence="2" id="KW-1185">Reference proteome</keyword>
<evidence type="ECO:0000313" key="1">
    <source>
        <dbReference type="Ensembl" id="ENSCINP00000034765.1"/>
    </source>
</evidence>
<evidence type="ECO:0000313" key="2">
    <source>
        <dbReference type="Proteomes" id="UP000008144"/>
    </source>
</evidence>
<organism evidence="1 2">
    <name type="scientific">Ciona intestinalis</name>
    <name type="common">Transparent sea squirt</name>
    <name type="synonym">Ascidia intestinalis</name>
    <dbReference type="NCBI Taxonomy" id="7719"/>
    <lineage>
        <taxon>Eukaryota</taxon>
        <taxon>Metazoa</taxon>
        <taxon>Chordata</taxon>
        <taxon>Tunicata</taxon>
        <taxon>Ascidiacea</taxon>
        <taxon>Phlebobranchia</taxon>
        <taxon>Cionidae</taxon>
        <taxon>Ciona</taxon>
    </lineage>
</organism>
<dbReference type="InParanoid" id="H2XYN1"/>
<dbReference type="EMBL" id="EAAA01000694">
    <property type="status" value="NOT_ANNOTATED_CDS"/>
    <property type="molecule type" value="Genomic_DNA"/>
</dbReference>
<proteinExistence type="predicted"/>
<reference evidence="2" key="1">
    <citation type="journal article" date="2002" name="Science">
        <title>The draft genome of Ciona intestinalis: insights into chordate and vertebrate origins.</title>
        <authorList>
            <person name="Dehal P."/>
            <person name="Satou Y."/>
            <person name="Campbell R.K."/>
            <person name="Chapman J."/>
            <person name="Degnan B."/>
            <person name="De Tomaso A."/>
            <person name="Davidson B."/>
            <person name="Di Gregorio A."/>
            <person name="Gelpke M."/>
            <person name="Goodstein D.M."/>
            <person name="Harafuji N."/>
            <person name="Hastings K.E."/>
            <person name="Ho I."/>
            <person name="Hotta K."/>
            <person name="Huang W."/>
            <person name="Kawashima T."/>
            <person name="Lemaire P."/>
            <person name="Martinez D."/>
            <person name="Meinertzhagen I.A."/>
            <person name="Necula S."/>
            <person name="Nonaka M."/>
            <person name="Putnam N."/>
            <person name="Rash S."/>
            <person name="Saiga H."/>
            <person name="Satake M."/>
            <person name="Terry A."/>
            <person name="Yamada L."/>
            <person name="Wang H.G."/>
            <person name="Awazu S."/>
            <person name="Azumi K."/>
            <person name="Boore J."/>
            <person name="Branno M."/>
            <person name="Chin-Bow S."/>
            <person name="DeSantis R."/>
            <person name="Doyle S."/>
            <person name="Francino P."/>
            <person name="Keys D.N."/>
            <person name="Haga S."/>
            <person name="Hayashi H."/>
            <person name="Hino K."/>
            <person name="Imai K.S."/>
            <person name="Inaba K."/>
            <person name="Kano S."/>
            <person name="Kobayashi K."/>
            <person name="Kobayashi M."/>
            <person name="Lee B.I."/>
            <person name="Makabe K.W."/>
            <person name="Manohar C."/>
            <person name="Matassi G."/>
            <person name="Medina M."/>
            <person name="Mochizuki Y."/>
            <person name="Mount S."/>
            <person name="Morishita T."/>
            <person name="Miura S."/>
            <person name="Nakayama A."/>
            <person name="Nishizaka S."/>
            <person name="Nomoto H."/>
            <person name="Ohta F."/>
            <person name="Oishi K."/>
            <person name="Rigoutsos I."/>
            <person name="Sano M."/>
            <person name="Sasaki A."/>
            <person name="Sasakura Y."/>
            <person name="Shoguchi E."/>
            <person name="Shin-i T."/>
            <person name="Spagnuolo A."/>
            <person name="Stainier D."/>
            <person name="Suzuki M.M."/>
            <person name="Tassy O."/>
            <person name="Takatori N."/>
            <person name="Tokuoka M."/>
            <person name="Yagi K."/>
            <person name="Yoshizaki F."/>
            <person name="Wada S."/>
            <person name="Zhang C."/>
            <person name="Hyatt P.D."/>
            <person name="Larimer F."/>
            <person name="Detter C."/>
            <person name="Doggett N."/>
            <person name="Glavina T."/>
            <person name="Hawkins T."/>
            <person name="Richardson P."/>
            <person name="Lucas S."/>
            <person name="Kohara Y."/>
            <person name="Levine M."/>
            <person name="Satoh N."/>
            <person name="Rokhsar D.S."/>
        </authorList>
    </citation>
    <scope>NUCLEOTIDE SEQUENCE [LARGE SCALE GENOMIC DNA]</scope>
</reference>